<gene>
    <name evidence="4" type="primary">CAB5</name>
    <name evidence="4" type="ORF">MOBT1_001140</name>
</gene>
<evidence type="ECO:0000313" key="5">
    <source>
        <dbReference type="Proteomes" id="UP001214603"/>
    </source>
</evidence>
<name>A0AAF0E2P7_9BASI</name>
<dbReference type="InterPro" id="IPR027417">
    <property type="entry name" value="P-loop_NTPase"/>
</dbReference>
<protein>
    <submittedName>
        <fullName evidence="4">Dephospho-CoA kinase</fullName>
        <ecNumber evidence="4">2.7.1.24</ecNumber>
    </submittedName>
</protein>
<dbReference type="GO" id="GO:0005524">
    <property type="term" value="F:ATP binding"/>
    <property type="evidence" value="ECO:0007669"/>
    <property type="project" value="UniProtKB-KW"/>
</dbReference>
<keyword evidence="4" id="KW-0418">Kinase</keyword>
<dbReference type="Gene3D" id="3.40.50.300">
    <property type="entry name" value="P-loop containing nucleotide triphosphate hydrolases"/>
    <property type="match status" value="1"/>
</dbReference>
<dbReference type="PANTHER" id="PTHR10695">
    <property type="entry name" value="DEPHOSPHO-COA KINASE-RELATED"/>
    <property type="match status" value="1"/>
</dbReference>
<feature type="transmembrane region" description="Helical" evidence="3">
    <location>
        <begin position="213"/>
        <end position="235"/>
    </location>
</feature>
<evidence type="ECO:0000313" key="4">
    <source>
        <dbReference type="EMBL" id="WFD02457.1"/>
    </source>
</evidence>
<dbReference type="InterPro" id="IPR001977">
    <property type="entry name" value="Depp_CoAkinase"/>
</dbReference>
<keyword evidence="3" id="KW-0812">Transmembrane</keyword>
<dbReference type="SUPFAM" id="SSF52540">
    <property type="entry name" value="P-loop containing nucleoside triphosphate hydrolases"/>
    <property type="match status" value="1"/>
</dbReference>
<evidence type="ECO:0000256" key="3">
    <source>
        <dbReference type="SAM" id="Phobius"/>
    </source>
</evidence>
<dbReference type="EMBL" id="CP119935">
    <property type="protein sequence ID" value="WFD02457.1"/>
    <property type="molecule type" value="Genomic_DNA"/>
</dbReference>
<keyword evidence="3" id="KW-0472">Membrane</keyword>
<keyword evidence="4" id="KW-0808">Transferase</keyword>
<dbReference type="GO" id="GO:0015937">
    <property type="term" value="P:coenzyme A biosynthetic process"/>
    <property type="evidence" value="ECO:0007669"/>
    <property type="project" value="InterPro"/>
</dbReference>
<dbReference type="CDD" id="cd02022">
    <property type="entry name" value="DPCK"/>
    <property type="match status" value="1"/>
</dbReference>
<keyword evidence="5" id="KW-1185">Reference proteome</keyword>
<keyword evidence="2" id="KW-0067">ATP-binding</keyword>
<dbReference type="PANTHER" id="PTHR10695:SF46">
    <property type="entry name" value="BIFUNCTIONAL COENZYME A SYNTHASE-RELATED"/>
    <property type="match status" value="1"/>
</dbReference>
<evidence type="ECO:0000256" key="1">
    <source>
        <dbReference type="ARBA" id="ARBA00022741"/>
    </source>
</evidence>
<organism evidence="4 5">
    <name type="scientific">Malassezia obtusa</name>
    <dbReference type="NCBI Taxonomy" id="76774"/>
    <lineage>
        <taxon>Eukaryota</taxon>
        <taxon>Fungi</taxon>
        <taxon>Dikarya</taxon>
        <taxon>Basidiomycota</taxon>
        <taxon>Ustilaginomycotina</taxon>
        <taxon>Malasseziomycetes</taxon>
        <taxon>Malasseziales</taxon>
        <taxon>Malasseziaceae</taxon>
        <taxon>Malassezia</taxon>
    </lineage>
</organism>
<dbReference type="PROSITE" id="PS51219">
    <property type="entry name" value="DPCK"/>
    <property type="match status" value="1"/>
</dbReference>
<accession>A0AAF0E2P7</accession>
<dbReference type="GO" id="GO:0004140">
    <property type="term" value="F:dephospho-CoA kinase activity"/>
    <property type="evidence" value="ECO:0007669"/>
    <property type="project" value="UniProtKB-EC"/>
</dbReference>
<dbReference type="Proteomes" id="UP001214603">
    <property type="component" value="Chromosome 2"/>
</dbReference>
<evidence type="ECO:0000256" key="2">
    <source>
        <dbReference type="ARBA" id="ARBA00022840"/>
    </source>
</evidence>
<dbReference type="HAMAP" id="MF_00376">
    <property type="entry name" value="Dephospho_CoA_kinase"/>
    <property type="match status" value="1"/>
</dbReference>
<sequence length="257" mass="28586">MLVIGLTGGIASGKSTVSKLFREHGIQVIDLDEIAHAVVQRGSPTLKRLVAAFGDEILNDDQTLNRAELGRRAFGNKEKTKLLNKITHGAIRRVLAFRLIKLWLTGARCVVVDTPLLIEAGLYQWCAMNVVVWCNEKQQLQRMLQRDGKAKGLTEEDAKARLASQLPLLSKLALADRIIDNSHDSPEGSALTRAEVEALVDILRREQNSVMGLFSWLLTWLVPPVGLVYGFLFAVCHSRMVARHHAQHLSVEEKKDA</sequence>
<dbReference type="AlphaFoldDB" id="A0AAF0E2P7"/>
<dbReference type="NCBIfam" id="TIGR00152">
    <property type="entry name" value="dephospho-CoA kinase"/>
    <property type="match status" value="1"/>
</dbReference>
<reference evidence="4" key="1">
    <citation type="submission" date="2023-03" db="EMBL/GenBank/DDBJ databases">
        <title>Mating type loci evolution in Malassezia.</title>
        <authorList>
            <person name="Coelho M.A."/>
        </authorList>
    </citation>
    <scope>NUCLEOTIDE SEQUENCE</scope>
    <source>
        <strain evidence="4">CBS 7876</strain>
    </source>
</reference>
<dbReference type="Pfam" id="PF01121">
    <property type="entry name" value="CoaE"/>
    <property type="match status" value="1"/>
</dbReference>
<dbReference type="EC" id="2.7.1.24" evidence="4"/>
<keyword evidence="3" id="KW-1133">Transmembrane helix</keyword>
<proteinExistence type="inferred from homology"/>
<keyword evidence="1" id="KW-0547">Nucleotide-binding</keyword>